<proteinExistence type="predicted"/>
<keyword evidence="1" id="KW-0732">Signal</keyword>
<dbReference type="AlphaFoldDB" id="A0A512NBV7"/>
<dbReference type="InterPro" id="IPR011944">
    <property type="entry name" value="Steroid_delta5-4_isomerase"/>
</dbReference>
<evidence type="ECO:0000313" key="4">
    <source>
        <dbReference type="Proteomes" id="UP000321058"/>
    </source>
</evidence>
<sequence length="152" mass="17045">MKGRALATLLMGSWALTGSPAIADTTAEKAIRDALTRWTADFNARDASRICDLFAPDLRYDFRGQPERDFNAMCSGLKQALADRSKTLSYAFDIKEIIVSGDMAIVRLVWTSKLSRSDSGQVIETKEPGLDVFRRQPDGMWRISRYMAYEAP</sequence>
<dbReference type="EMBL" id="BKAJ01000065">
    <property type="protein sequence ID" value="GEP56423.1"/>
    <property type="molecule type" value="Genomic_DNA"/>
</dbReference>
<comment type="caution">
    <text evidence="3">The sequence shown here is derived from an EMBL/GenBank/DDBJ whole genome shotgun (WGS) entry which is preliminary data.</text>
</comment>
<accession>A0A512NBV7</accession>
<evidence type="ECO:0000259" key="2">
    <source>
        <dbReference type="Pfam" id="PF14534"/>
    </source>
</evidence>
<protein>
    <recommendedName>
        <fullName evidence="2">DUF4440 domain-containing protein</fullName>
    </recommendedName>
</protein>
<evidence type="ECO:0000313" key="3">
    <source>
        <dbReference type="EMBL" id="GEP56423.1"/>
    </source>
</evidence>
<reference evidence="3 4" key="1">
    <citation type="submission" date="2019-07" db="EMBL/GenBank/DDBJ databases">
        <title>Whole genome shotgun sequence of Reyranella soli NBRC 108950.</title>
        <authorList>
            <person name="Hosoyama A."/>
            <person name="Uohara A."/>
            <person name="Ohji S."/>
            <person name="Ichikawa N."/>
        </authorList>
    </citation>
    <scope>NUCLEOTIDE SEQUENCE [LARGE SCALE GENOMIC DNA]</scope>
    <source>
        <strain evidence="3 4">NBRC 108950</strain>
    </source>
</reference>
<dbReference type="SUPFAM" id="SSF54427">
    <property type="entry name" value="NTF2-like"/>
    <property type="match status" value="1"/>
</dbReference>
<gene>
    <name evidence="3" type="ORF">RSO01_35890</name>
</gene>
<dbReference type="Gene3D" id="3.10.450.50">
    <property type="match status" value="1"/>
</dbReference>
<evidence type="ECO:0000256" key="1">
    <source>
        <dbReference type="SAM" id="SignalP"/>
    </source>
</evidence>
<name>A0A512NBV7_9HYPH</name>
<keyword evidence="4" id="KW-1185">Reference proteome</keyword>
<feature type="chain" id="PRO_5022184781" description="DUF4440 domain-containing protein" evidence="1">
    <location>
        <begin position="24"/>
        <end position="152"/>
    </location>
</feature>
<dbReference type="NCBIfam" id="TIGR02246">
    <property type="entry name" value="SgcJ/EcaC family oxidoreductase"/>
    <property type="match status" value="1"/>
</dbReference>
<dbReference type="OrthoDB" id="7375616at2"/>
<organism evidence="3 4">
    <name type="scientific">Reyranella soli</name>
    <dbReference type="NCBI Taxonomy" id="1230389"/>
    <lineage>
        <taxon>Bacteria</taxon>
        <taxon>Pseudomonadati</taxon>
        <taxon>Pseudomonadota</taxon>
        <taxon>Alphaproteobacteria</taxon>
        <taxon>Hyphomicrobiales</taxon>
        <taxon>Reyranellaceae</taxon>
        <taxon>Reyranella</taxon>
    </lineage>
</organism>
<dbReference type="InterPro" id="IPR032710">
    <property type="entry name" value="NTF2-like_dom_sf"/>
</dbReference>
<feature type="domain" description="DUF4440" evidence="2">
    <location>
        <begin position="31"/>
        <end position="143"/>
    </location>
</feature>
<dbReference type="InterPro" id="IPR027843">
    <property type="entry name" value="DUF4440"/>
</dbReference>
<dbReference type="Pfam" id="PF14534">
    <property type="entry name" value="DUF4440"/>
    <property type="match status" value="1"/>
</dbReference>
<dbReference type="Proteomes" id="UP000321058">
    <property type="component" value="Unassembled WGS sequence"/>
</dbReference>
<feature type="signal peptide" evidence="1">
    <location>
        <begin position="1"/>
        <end position="23"/>
    </location>
</feature>
<dbReference type="RefSeq" id="WP_147150505.1">
    <property type="nucleotide sequence ID" value="NZ_BKAJ01000065.1"/>
</dbReference>